<gene>
    <name evidence="1" type="ORF">EPI10_024328</name>
</gene>
<sequence>MIPTEHEKCVRFENRLLFDFKIQVAPHLKWVFETLVEKAKIVEGIKQEKRKVPSKRDFVSTGSKSRPIK</sequence>
<keyword evidence="1" id="KW-0482">Metalloprotease</keyword>
<proteinExistence type="predicted"/>
<evidence type="ECO:0000313" key="2">
    <source>
        <dbReference type="Proteomes" id="UP000325315"/>
    </source>
</evidence>
<dbReference type="Proteomes" id="UP000325315">
    <property type="component" value="Unassembled WGS sequence"/>
</dbReference>
<reference evidence="2" key="1">
    <citation type="journal article" date="2019" name="Plant Biotechnol. J.">
        <title>Genome sequencing of the Australian wild diploid species Gossypium australe highlights disease resistance and delayed gland morphogenesis.</title>
        <authorList>
            <person name="Cai Y."/>
            <person name="Cai X."/>
            <person name="Wang Q."/>
            <person name="Wang P."/>
            <person name="Zhang Y."/>
            <person name="Cai C."/>
            <person name="Xu Y."/>
            <person name="Wang K."/>
            <person name="Zhou Z."/>
            <person name="Wang C."/>
            <person name="Geng S."/>
            <person name="Li B."/>
            <person name="Dong Q."/>
            <person name="Hou Y."/>
            <person name="Wang H."/>
            <person name="Ai P."/>
            <person name="Liu Z."/>
            <person name="Yi F."/>
            <person name="Sun M."/>
            <person name="An G."/>
            <person name="Cheng J."/>
            <person name="Zhang Y."/>
            <person name="Shi Q."/>
            <person name="Xie Y."/>
            <person name="Shi X."/>
            <person name="Chang Y."/>
            <person name="Huang F."/>
            <person name="Chen Y."/>
            <person name="Hong S."/>
            <person name="Mi L."/>
            <person name="Sun Q."/>
            <person name="Zhang L."/>
            <person name="Zhou B."/>
            <person name="Peng R."/>
            <person name="Zhang X."/>
            <person name="Liu F."/>
        </authorList>
    </citation>
    <scope>NUCLEOTIDE SEQUENCE [LARGE SCALE GENOMIC DNA]</scope>
    <source>
        <strain evidence="2">cv. PA1801</strain>
    </source>
</reference>
<accession>A0A5B6VY34</accession>
<keyword evidence="1" id="KW-0378">Hydrolase</keyword>
<organism evidence="1 2">
    <name type="scientific">Gossypium australe</name>
    <dbReference type="NCBI Taxonomy" id="47621"/>
    <lineage>
        <taxon>Eukaryota</taxon>
        <taxon>Viridiplantae</taxon>
        <taxon>Streptophyta</taxon>
        <taxon>Embryophyta</taxon>
        <taxon>Tracheophyta</taxon>
        <taxon>Spermatophyta</taxon>
        <taxon>Magnoliopsida</taxon>
        <taxon>eudicotyledons</taxon>
        <taxon>Gunneridae</taxon>
        <taxon>Pentapetalae</taxon>
        <taxon>rosids</taxon>
        <taxon>malvids</taxon>
        <taxon>Malvales</taxon>
        <taxon>Malvaceae</taxon>
        <taxon>Malvoideae</taxon>
        <taxon>Gossypium</taxon>
    </lineage>
</organism>
<keyword evidence="2" id="KW-1185">Reference proteome</keyword>
<comment type="caution">
    <text evidence="1">The sequence shown here is derived from an EMBL/GenBank/DDBJ whole genome shotgun (WGS) entry which is preliminary data.</text>
</comment>
<evidence type="ECO:0000313" key="1">
    <source>
        <dbReference type="EMBL" id="KAA3473993.1"/>
    </source>
</evidence>
<dbReference type="GO" id="GO:0006508">
    <property type="term" value="P:proteolysis"/>
    <property type="evidence" value="ECO:0007669"/>
    <property type="project" value="UniProtKB-KW"/>
</dbReference>
<name>A0A5B6VY34_9ROSI</name>
<dbReference type="GO" id="GO:0008237">
    <property type="term" value="F:metallopeptidase activity"/>
    <property type="evidence" value="ECO:0007669"/>
    <property type="project" value="UniProtKB-KW"/>
</dbReference>
<dbReference type="EMBL" id="SMMG02000005">
    <property type="protein sequence ID" value="KAA3473993.1"/>
    <property type="molecule type" value="Genomic_DNA"/>
</dbReference>
<protein>
    <submittedName>
        <fullName evidence="1">ATP-dependent zinc metalloprotease FtsH</fullName>
    </submittedName>
</protein>
<dbReference type="AlphaFoldDB" id="A0A5B6VY34"/>
<keyword evidence="1" id="KW-0645">Protease</keyword>